<proteinExistence type="predicted"/>
<evidence type="ECO:0000256" key="1">
    <source>
        <dbReference type="SAM" id="MobiDB-lite"/>
    </source>
</evidence>
<keyword evidence="3" id="KW-1185">Reference proteome</keyword>
<protein>
    <submittedName>
        <fullName evidence="2">Uncharacterized protein</fullName>
    </submittedName>
</protein>
<organism evidence="2 3">
    <name type="scientific">Paraflavisolibacter caeni</name>
    <dbReference type="NCBI Taxonomy" id="2982496"/>
    <lineage>
        <taxon>Bacteria</taxon>
        <taxon>Pseudomonadati</taxon>
        <taxon>Bacteroidota</taxon>
        <taxon>Chitinophagia</taxon>
        <taxon>Chitinophagales</taxon>
        <taxon>Chitinophagaceae</taxon>
        <taxon>Paraflavisolibacter</taxon>
    </lineage>
</organism>
<dbReference type="EMBL" id="JAOTIF010000008">
    <property type="protein sequence ID" value="MCU7549899.1"/>
    <property type="molecule type" value="Genomic_DNA"/>
</dbReference>
<dbReference type="Proteomes" id="UP001155483">
    <property type="component" value="Unassembled WGS sequence"/>
</dbReference>
<dbReference type="AlphaFoldDB" id="A0A9X2XP48"/>
<dbReference type="RefSeq" id="WP_279297338.1">
    <property type="nucleotide sequence ID" value="NZ_JAOTIF010000008.1"/>
</dbReference>
<feature type="region of interest" description="Disordered" evidence="1">
    <location>
        <begin position="1"/>
        <end position="35"/>
    </location>
</feature>
<reference evidence="2" key="2">
    <citation type="submission" date="2023-04" db="EMBL/GenBank/DDBJ databases">
        <title>Paracnuella aquatica gen. nov., sp. nov., a member of the family Chitinophagaceae isolated from a hot spring.</title>
        <authorList>
            <person name="Wang C."/>
        </authorList>
    </citation>
    <scope>NUCLEOTIDE SEQUENCE</scope>
    <source>
        <strain evidence="2">LB-8</strain>
    </source>
</reference>
<reference evidence="2" key="1">
    <citation type="submission" date="2022-09" db="EMBL/GenBank/DDBJ databases">
        <authorList>
            <person name="Yuan C."/>
            <person name="Ke Z."/>
        </authorList>
    </citation>
    <scope>NUCLEOTIDE SEQUENCE</scope>
    <source>
        <strain evidence="2">LB-8</strain>
    </source>
</reference>
<sequence>MAQIQTSEDVKKSRSDLISPPPVTKPDKGPPKTTNREAAWVSQTITLTDGSTETVLINDQIEAGVTYVLPQVPRLVYGSGGGPILNLSLILNKAPAPSETNIQPLIEGGMLVIELQTGVDKAVLDSLALGSNRNYQRLFARKVVYSVSWSGGIRPEQLAQAEGQGTEARAALNIRLSREQTLEVLDALDQNPSRLRCSAQISYRIAIAAQTVHLSGSWAAIHRFLSRYQDAEGQLTEADLYRLIPQLAAEGIVLVEAEGGSTEAIAPETLARLFMRQSSVILQQAPSFSGAETVYTLRPEPHESFHLDYTEKVSGWGLKTVELGISFSQLLGGVLVHQNWDDYVHLVAQQPGNPAVTAPVARRVRAEQSRRAPGNNNLEVVASGNKITSVSLASKPNATASIAVRPYVKPQVETAVMLDDVYIAVGEKEPLRHLPVVVDINAPYWPDRIARLEHCWYAPEFTLVTPAADVATDSSPFHFSFERTGVTSSGKPALKGTIRFTLQPDKSSQTAEALSNNGIATASAVPVIRMVVFLTIPFVDESDGTVKQHAFSTTMSRSGEAVICEVELLNDWVRLAYGALSVAGFQSEKVGVQITYAFTAYVPVQKDDLVFTFGGKALYTPIVYSNEEREKRRGTSYLDATTMTYVQPGAELRYRALSAEEEQARAPGRRARFPKAIPLHAATTAATSVAVSTVRPHETIVTARPEVAVAVHEQLTLNASIAALVAQVEYGICTQVRRQAQELFFPCNLFGRFYQEVQNGTATSIGCQEALTLGQTRYRLYEEITEIQDPDYKVYRSLPQPGQFLVVPDQFCISRREKGQEDAYRPLIFLNALLDVDTPANNRVELRATLQPDFPEFKRAALLERLKAFDSAPSLHYLTDLAAESVTFNWALDPGMAANSQASVLDTEGPFISTYFGMDLASWQLMKKVLETPGLSGSVSFTLADESVFHSNLLLKLDRILGPWENGPLDTQAADGQVKITNCIDRAIEVSDLVRYAGSAVAERVPVEASIAAGGTYQVSTGSTGLLPVYSLPPGDPVAIEEVRSFVEEIYRNVVFINLLNFSNHQLLRLDVEARVQGVEGTYTGQLTEQARIFDIEIILPLTTYLERHTLEVRVTKLFSDRAAETSDWFLWELDQSGPVSLTKEILNL</sequence>
<evidence type="ECO:0000313" key="2">
    <source>
        <dbReference type="EMBL" id="MCU7549899.1"/>
    </source>
</evidence>
<accession>A0A9X2XP48</accession>
<gene>
    <name evidence="2" type="ORF">OCK74_12275</name>
</gene>
<evidence type="ECO:0000313" key="3">
    <source>
        <dbReference type="Proteomes" id="UP001155483"/>
    </source>
</evidence>
<name>A0A9X2XP48_9BACT</name>
<comment type="caution">
    <text evidence="2">The sequence shown here is derived from an EMBL/GenBank/DDBJ whole genome shotgun (WGS) entry which is preliminary data.</text>
</comment>